<organism evidence="3 4">
    <name type="scientific">Nannocystis punicea</name>
    <dbReference type="NCBI Taxonomy" id="2995304"/>
    <lineage>
        <taxon>Bacteria</taxon>
        <taxon>Pseudomonadati</taxon>
        <taxon>Myxococcota</taxon>
        <taxon>Polyangia</taxon>
        <taxon>Nannocystales</taxon>
        <taxon>Nannocystaceae</taxon>
        <taxon>Nannocystis</taxon>
    </lineage>
</organism>
<keyword evidence="2" id="KW-1133">Transmembrane helix</keyword>
<sequence length="238" mass="25344">MDPQSLNEQKCRDIVAAYRRERMPADERAAAWARLQGAIDAEDGAPQVRPSGRRRDLVWGVVLVAAAVLLLMVGARERLLQRDGDDAGSQAAHEAATTDAIAPTANVRGGAATTREAVPPVAPEPTPVEAAPEQRPRTSGPRAVDVPKDMPALDAELALLRAARAALGRKDPGAALTSLEQHAREFPGGHLVEERMLLTAQAQCELGRREAARAAAAELMRAFPDSPHARTVAELCAE</sequence>
<evidence type="ECO:0000313" key="4">
    <source>
        <dbReference type="Proteomes" id="UP001164459"/>
    </source>
</evidence>
<dbReference type="InterPro" id="IPR011990">
    <property type="entry name" value="TPR-like_helical_dom_sf"/>
</dbReference>
<dbReference type="Proteomes" id="UP001164459">
    <property type="component" value="Chromosome"/>
</dbReference>
<feature type="region of interest" description="Disordered" evidence="1">
    <location>
        <begin position="110"/>
        <end position="147"/>
    </location>
</feature>
<evidence type="ECO:0000313" key="3">
    <source>
        <dbReference type="EMBL" id="WAS96020.1"/>
    </source>
</evidence>
<name>A0ABY7HA88_9BACT</name>
<keyword evidence="4" id="KW-1185">Reference proteome</keyword>
<evidence type="ECO:0000256" key="1">
    <source>
        <dbReference type="SAM" id="MobiDB-lite"/>
    </source>
</evidence>
<dbReference type="RefSeq" id="WP_269038362.1">
    <property type="nucleotide sequence ID" value="NZ_CP114040.1"/>
</dbReference>
<proteinExistence type="predicted"/>
<evidence type="ECO:0008006" key="5">
    <source>
        <dbReference type="Google" id="ProtNLM"/>
    </source>
</evidence>
<evidence type="ECO:0000256" key="2">
    <source>
        <dbReference type="SAM" id="Phobius"/>
    </source>
</evidence>
<keyword evidence="2" id="KW-0472">Membrane</keyword>
<dbReference type="Pfam" id="PF13174">
    <property type="entry name" value="TPR_6"/>
    <property type="match status" value="1"/>
</dbReference>
<reference evidence="3" key="1">
    <citation type="submission" date="2022-11" db="EMBL/GenBank/DDBJ databases">
        <title>Minimal conservation of predation-associated metabolite biosynthetic gene clusters underscores biosynthetic potential of Myxococcota including descriptions for ten novel species: Archangium lansinium sp. nov., Myxococcus landrumus sp. nov., Nannocystis bai.</title>
        <authorList>
            <person name="Ahearne A."/>
            <person name="Stevens C."/>
            <person name="Dowd S."/>
        </authorList>
    </citation>
    <scope>NUCLEOTIDE SEQUENCE</scope>
    <source>
        <strain evidence="3">Fl3</strain>
    </source>
</reference>
<protein>
    <recommendedName>
        <fullName evidence="5">Tetratricopeptide repeat protein</fullName>
    </recommendedName>
</protein>
<dbReference type="EMBL" id="CP114040">
    <property type="protein sequence ID" value="WAS96020.1"/>
    <property type="molecule type" value="Genomic_DNA"/>
</dbReference>
<dbReference type="Gene3D" id="1.25.40.10">
    <property type="entry name" value="Tetratricopeptide repeat domain"/>
    <property type="match status" value="1"/>
</dbReference>
<feature type="transmembrane region" description="Helical" evidence="2">
    <location>
        <begin position="57"/>
        <end position="75"/>
    </location>
</feature>
<dbReference type="InterPro" id="IPR019734">
    <property type="entry name" value="TPR_rpt"/>
</dbReference>
<accession>A0ABY7HA88</accession>
<keyword evidence="2" id="KW-0812">Transmembrane</keyword>
<gene>
    <name evidence="3" type="ORF">O0S08_07625</name>
</gene>